<evidence type="ECO:0000256" key="3">
    <source>
        <dbReference type="ARBA" id="ARBA00022490"/>
    </source>
</evidence>
<dbReference type="GeneID" id="119725271"/>
<evidence type="ECO:0000256" key="4">
    <source>
        <dbReference type="ARBA" id="ARBA00022692"/>
    </source>
</evidence>
<evidence type="ECO:0000313" key="10">
    <source>
        <dbReference type="EnsemblMetazoa" id="XP_038052558.1"/>
    </source>
</evidence>
<reference evidence="10" key="1">
    <citation type="submission" date="2022-11" db="UniProtKB">
        <authorList>
            <consortium name="EnsemblMetazoa"/>
        </authorList>
    </citation>
    <scope>IDENTIFICATION</scope>
</reference>
<evidence type="ECO:0000256" key="8">
    <source>
        <dbReference type="ARBA" id="ARBA00023136"/>
    </source>
</evidence>
<evidence type="ECO:0000313" key="11">
    <source>
        <dbReference type="Proteomes" id="UP000887568"/>
    </source>
</evidence>
<evidence type="ECO:0000256" key="2">
    <source>
        <dbReference type="ARBA" id="ARBA00004496"/>
    </source>
</evidence>
<dbReference type="PANTHER" id="PTHR35259">
    <property type="entry name" value="BOMBESIN RECEPTOR-ACTIVATED PROTEIN C6ORF89"/>
    <property type="match status" value="1"/>
</dbReference>
<dbReference type="GO" id="GO:0000139">
    <property type="term" value="C:Golgi membrane"/>
    <property type="evidence" value="ECO:0007669"/>
    <property type="project" value="UniProtKB-SubCell"/>
</dbReference>
<evidence type="ECO:0000256" key="9">
    <source>
        <dbReference type="SAM" id="Phobius"/>
    </source>
</evidence>
<comment type="subcellular location">
    <subcellularLocation>
        <location evidence="2">Cytoplasm</location>
    </subcellularLocation>
    <subcellularLocation>
        <location evidence="1">Golgi apparatus membrane</location>
        <topology evidence="1">Single-pass type II membrane protein</topology>
    </subcellularLocation>
</comment>
<feature type="transmembrane region" description="Helical" evidence="9">
    <location>
        <begin position="55"/>
        <end position="79"/>
    </location>
</feature>
<dbReference type="RefSeq" id="XP_038052558.1">
    <property type="nucleotide sequence ID" value="XM_038196630.1"/>
</dbReference>
<evidence type="ECO:0000256" key="5">
    <source>
        <dbReference type="ARBA" id="ARBA00022968"/>
    </source>
</evidence>
<dbReference type="EnsemblMetazoa" id="XM_038196630.1">
    <property type="protein sequence ID" value="XP_038052558.1"/>
    <property type="gene ID" value="LOC119725271"/>
</dbReference>
<keyword evidence="6 9" id="KW-1133">Transmembrane helix</keyword>
<keyword evidence="7" id="KW-0333">Golgi apparatus</keyword>
<dbReference type="InterPro" id="IPR038757">
    <property type="entry name" value="BRAP"/>
</dbReference>
<dbReference type="PANTHER" id="PTHR35259:SF1">
    <property type="entry name" value="BOMBESIN RECEPTOR-ACTIVATED PROTEIN C6ORF89"/>
    <property type="match status" value="1"/>
</dbReference>
<keyword evidence="11" id="KW-1185">Reference proteome</keyword>
<evidence type="ECO:0000256" key="6">
    <source>
        <dbReference type="ARBA" id="ARBA00022989"/>
    </source>
</evidence>
<keyword evidence="5" id="KW-0735">Signal-anchor</keyword>
<keyword evidence="3" id="KW-0963">Cytoplasm</keyword>
<keyword evidence="8 9" id="KW-0472">Membrane</keyword>
<sequence>MAAQQDRLYDSLAEDARKLRELGKSWGLDDTDIDSCFQQALAADKRPPKPRRGRACRCFGLSIFGVFVVLLAVYGLVAYHKPTKMFAMRHTQDFLYPMMRAIRIASLPLRAVIDLSGLHEQECLVANPFFGSYDQVDCWPCEEIPKVHTFRNLRNFTRYYYHSAIPFVVKDANISQVTFNDLKSLYLDNADQLSYSALNVKSNNAYIRSIDDLLTPTRNMGDLLGTDFHLEWRVQRAGGVRLIRSMSPKPYFVPQKAEVASEMFMLIHTPSAEAHPLPWPEQPNAWITQAYGSQEVTLDPISACKENCTELRIVLEQSDVLFYAPRYWQMNAFSYGDDVSIAFMGSFF</sequence>
<dbReference type="Proteomes" id="UP000887568">
    <property type="component" value="Unplaced"/>
</dbReference>
<name>A0A913ZL77_PATMI</name>
<dbReference type="AlphaFoldDB" id="A0A913ZL77"/>
<evidence type="ECO:0000256" key="7">
    <source>
        <dbReference type="ARBA" id="ARBA00023034"/>
    </source>
</evidence>
<evidence type="ECO:0008006" key="12">
    <source>
        <dbReference type="Google" id="ProtNLM"/>
    </source>
</evidence>
<organism evidence="10 11">
    <name type="scientific">Patiria miniata</name>
    <name type="common">Bat star</name>
    <name type="synonym">Asterina miniata</name>
    <dbReference type="NCBI Taxonomy" id="46514"/>
    <lineage>
        <taxon>Eukaryota</taxon>
        <taxon>Metazoa</taxon>
        <taxon>Echinodermata</taxon>
        <taxon>Eleutherozoa</taxon>
        <taxon>Asterozoa</taxon>
        <taxon>Asteroidea</taxon>
        <taxon>Valvatacea</taxon>
        <taxon>Valvatida</taxon>
        <taxon>Asterinidae</taxon>
        <taxon>Patiria</taxon>
    </lineage>
</organism>
<dbReference type="OrthoDB" id="10036464at2759"/>
<dbReference type="OMA" id="NPFFQVE"/>
<evidence type="ECO:0000256" key="1">
    <source>
        <dbReference type="ARBA" id="ARBA00004323"/>
    </source>
</evidence>
<proteinExistence type="predicted"/>
<protein>
    <recommendedName>
        <fullName evidence="12">Cupin-like domain-containing protein</fullName>
    </recommendedName>
</protein>
<keyword evidence="4 9" id="KW-0812">Transmembrane</keyword>
<accession>A0A913ZL77</accession>